<dbReference type="RefSeq" id="WP_207776191.1">
    <property type="nucleotide sequence ID" value="NZ_CABMMC010000026.1"/>
</dbReference>
<name>A0A2U1AEG7_9BACT</name>
<dbReference type="PROSITE" id="PS51459">
    <property type="entry name" value="FIDO"/>
    <property type="match status" value="1"/>
</dbReference>
<dbReference type="InterPro" id="IPR040198">
    <property type="entry name" value="Fido_containing"/>
</dbReference>
<evidence type="ECO:0000256" key="2">
    <source>
        <dbReference type="PIRSR" id="PIRSR640198-2"/>
    </source>
</evidence>
<dbReference type="InterPro" id="IPR036597">
    <property type="entry name" value="Fido-like_dom_sf"/>
</dbReference>
<dbReference type="GeneID" id="78297123"/>
<sequence>MSKILERLRQEKNAKLKGGLYHYTQIAIAYNSNRIEGNQLTHDQTRYIYETHSVLCEKDSAVRTDDIIETLNHFAAFDYMLDTAEEKLSEKIIKKYHFLLKQGTSQSRLDWFRVGQYKKLPNTIGEMETTEPKKVGKEVRALLSAYHSLQSYTVKDIVKFHFDFERIHPFQDGNGRVGRLIMFRECLAHDLMPFIIDSEHKLFYYRGLRQYADIPEYLDDTCLSAQDHYREVCKKFKV</sequence>
<feature type="binding site" evidence="2">
    <location>
        <begin position="204"/>
        <end position="205"/>
    </location>
    <ligand>
        <name>ATP</name>
        <dbReference type="ChEBI" id="CHEBI:30616"/>
    </ligand>
</feature>
<dbReference type="GO" id="GO:0005524">
    <property type="term" value="F:ATP binding"/>
    <property type="evidence" value="ECO:0007669"/>
    <property type="project" value="UniProtKB-KW"/>
</dbReference>
<dbReference type="AlphaFoldDB" id="A0A2U1AEG7"/>
<feature type="active site" evidence="1">
    <location>
        <position position="168"/>
    </location>
</feature>
<gene>
    <name evidence="5" type="ORF">C8D82_1487</name>
</gene>
<comment type="caution">
    <text evidence="5">The sequence shown here is derived from an EMBL/GenBank/DDBJ whole genome shotgun (WGS) entry which is preliminary data.</text>
</comment>
<accession>A0A2U1AEG7</accession>
<dbReference type="PANTHER" id="PTHR13504">
    <property type="entry name" value="FIDO DOMAIN-CONTAINING PROTEIN DDB_G0283145"/>
    <property type="match status" value="1"/>
</dbReference>
<feature type="binding site" evidence="2">
    <location>
        <begin position="172"/>
        <end position="179"/>
    </location>
    <ligand>
        <name>ATP</name>
        <dbReference type="ChEBI" id="CHEBI:30616"/>
    </ligand>
</feature>
<keyword evidence="2" id="KW-0067">ATP-binding</keyword>
<proteinExistence type="predicted"/>
<keyword evidence="6" id="KW-1185">Reference proteome</keyword>
<dbReference type="EMBL" id="QEKH01000048">
    <property type="protein sequence ID" value="PVY34746.1"/>
    <property type="molecule type" value="Genomic_DNA"/>
</dbReference>
<evidence type="ECO:0000313" key="5">
    <source>
        <dbReference type="EMBL" id="PVY34746.1"/>
    </source>
</evidence>
<reference evidence="5 6" key="1">
    <citation type="submission" date="2018-04" db="EMBL/GenBank/DDBJ databases">
        <title>Genomic Encyclopedia of Type Strains, Phase IV (KMG-IV): sequencing the most valuable type-strain genomes for metagenomic binning, comparative biology and taxonomic classification.</title>
        <authorList>
            <person name="Goeker M."/>
        </authorList>
    </citation>
    <scope>NUCLEOTIDE SEQUENCE [LARGE SCALE GENOMIC DNA]</scope>
    <source>
        <strain evidence="5 6">DSM 14823</strain>
    </source>
</reference>
<feature type="domain" description="Fido" evidence="4">
    <location>
        <begin position="88"/>
        <end position="227"/>
    </location>
</feature>
<dbReference type="SUPFAM" id="SSF140931">
    <property type="entry name" value="Fic-like"/>
    <property type="match status" value="1"/>
</dbReference>
<dbReference type="PANTHER" id="PTHR13504:SF38">
    <property type="entry name" value="FIDO DOMAIN-CONTAINING PROTEIN"/>
    <property type="match status" value="1"/>
</dbReference>
<dbReference type="Proteomes" id="UP000245959">
    <property type="component" value="Unassembled WGS sequence"/>
</dbReference>
<organism evidence="5 6">
    <name type="scientific">Victivallis vadensis</name>
    <dbReference type="NCBI Taxonomy" id="172901"/>
    <lineage>
        <taxon>Bacteria</taxon>
        <taxon>Pseudomonadati</taxon>
        <taxon>Lentisphaerota</taxon>
        <taxon>Lentisphaeria</taxon>
        <taxon>Victivallales</taxon>
        <taxon>Victivallaceae</taxon>
        <taxon>Victivallis</taxon>
    </lineage>
</organism>
<evidence type="ECO:0000256" key="1">
    <source>
        <dbReference type="PIRSR" id="PIRSR640198-1"/>
    </source>
</evidence>
<keyword evidence="2" id="KW-0547">Nucleotide-binding</keyword>
<evidence type="ECO:0000313" key="6">
    <source>
        <dbReference type="Proteomes" id="UP000245959"/>
    </source>
</evidence>
<evidence type="ECO:0000256" key="3">
    <source>
        <dbReference type="PIRSR" id="PIRSR640198-3"/>
    </source>
</evidence>
<protein>
    <submittedName>
        <fullName evidence="5">Fic/DOC family protein</fullName>
    </submittedName>
</protein>
<evidence type="ECO:0000259" key="4">
    <source>
        <dbReference type="PROSITE" id="PS51459"/>
    </source>
</evidence>
<dbReference type="InterPro" id="IPR003812">
    <property type="entry name" value="Fido"/>
</dbReference>
<dbReference type="Pfam" id="PF02661">
    <property type="entry name" value="Fic"/>
    <property type="match status" value="1"/>
</dbReference>
<dbReference type="Gene3D" id="1.10.3290.10">
    <property type="entry name" value="Fido-like domain"/>
    <property type="match status" value="1"/>
</dbReference>
<feature type="site" description="Important for autoinhibition of adenylyltransferase activity" evidence="3">
    <location>
        <position position="36"/>
    </location>
</feature>